<proteinExistence type="predicted"/>
<comment type="caution">
    <text evidence="1">The sequence shown here is derived from an EMBL/GenBank/DDBJ whole genome shotgun (WGS) entry which is preliminary data.</text>
</comment>
<protein>
    <submittedName>
        <fullName evidence="1">Uncharacterized protein</fullName>
    </submittedName>
</protein>
<organism evidence="1 2">
    <name type="scientific">Candidatus Woesebacteria bacterium GW2011_GWA1_37_7</name>
    <dbReference type="NCBI Taxonomy" id="1618545"/>
    <lineage>
        <taxon>Bacteria</taxon>
        <taxon>Candidatus Woeseibacteriota</taxon>
    </lineage>
</organism>
<gene>
    <name evidence="1" type="ORF">US53_C0068G0001</name>
</gene>
<evidence type="ECO:0000313" key="1">
    <source>
        <dbReference type="EMBL" id="KKQ35925.1"/>
    </source>
</evidence>
<accession>A0A0G0HBK2</accession>
<dbReference type="Proteomes" id="UP000034591">
    <property type="component" value="Unassembled WGS sequence"/>
</dbReference>
<dbReference type="STRING" id="1618545.US53_C0068G0001"/>
<dbReference type="EMBL" id="LBTI01000068">
    <property type="protein sequence ID" value="KKQ35925.1"/>
    <property type="molecule type" value="Genomic_DNA"/>
</dbReference>
<reference evidence="1 2" key="1">
    <citation type="journal article" date="2015" name="Nature">
        <title>rRNA introns, odd ribosomes, and small enigmatic genomes across a large radiation of phyla.</title>
        <authorList>
            <person name="Brown C.T."/>
            <person name="Hug L.A."/>
            <person name="Thomas B.C."/>
            <person name="Sharon I."/>
            <person name="Castelle C.J."/>
            <person name="Singh A."/>
            <person name="Wilkins M.J."/>
            <person name="Williams K.H."/>
            <person name="Banfield J.F."/>
        </authorList>
    </citation>
    <scope>NUCLEOTIDE SEQUENCE [LARGE SCALE GENOMIC DNA]</scope>
</reference>
<name>A0A0G0HBK2_9BACT</name>
<evidence type="ECO:0000313" key="2">
    <source>
        <dbReference type="Proteomes" id="UP000034591"/>
    </source>
</evidence>
<dbReference type="AlphaFoldDB" id="A0A0G0HBK2"/>
<sequence length="163" mass="18421">MVMTVKPKPKKKFSIKSLIILSFAVVLVAALLKHPKKLNQQEKLTPTAIPTVGEFKIPEGETIEISGIKMKNFYKTGKIINKNNDVEIKATEEYSFDFFPLTSQFILSITSSPFEAIRIKAEEEFLKELGFVGDFCKLNIIISTPRFVNPEEAGESFRISKCE</sequence>